<dbReference type="Pfam" id="PF07859">
    <property type="entry name" value="Abhydrolase_3"/>
    <property type="match status" value="1"/>
</dbReference>
<dbReference type="InterPro" id="IPR050300">
    <property type="entry name" value="GDXG_lipolytic_enzyme"/>
</dbReference>
<protein>
    <submittedName>
        <fullName evidence="3">Alpha/beta hydrolase</fullName>
    </submittedName>
</protein>
<gene>
    <name evidence="3" type="ORF">I0C86_03535</name>
</gene>
<keyword evidence="1 3" id="KW-0378">Hydrolase</keyword>
<dbReference type="GO" id="GO:0016787">
    <property type="term" value="F:hydrolase activity"/>
    <property type="evidence" value="ECO:0007669"/>
    <property type="project" value="UniProtKB-KW"/>
</dbReference>
<dbReference type="Proteomes" id="UP000638560">
    <property type="component" value="Unassembled WGS sequence"/>
</dbReference>
<dbReference type="SUPFAM" id="SSF53474">
    <property type="entry name" value="alpha/beta-Hydrolases"/>
    <property type="match status" value="1"/>
</dbReference>
<evidence type="ECO:0000313" key="4">
    <source>
        <dbReference type="Proteomes" id="UP000638560"/>
    </source>
</evidence>
<evidence type="ECO:0000256" key="1">
    <source>
        <dbReference type="ARBA" id="ARBA00022801"/>
    </source>
</evidence>
<keyword evidence="4" id="KW-1185">Reference proteome</keyword>
<dbReference type="PANTHER" id="PTHR48081:SF8">
    <property type="entry name" value="ALPHA_BETA HYDROLASE FOLD-3 DOMAIN-CONTAINING PROTEIN-RELATED"/>
    <property type="match status" value="1"/>
</dbReference>
<comment type="caution">
    <text evidence="3">The sequence shown here is derived from an EMBL/GenBank/DDBJ whole genome shotgun (WGS) entry which is preliminary data.</text>
</comment>
<dbReference type="PANTHER" id="PTHR48081">
    <property type="entry name" value="AB HYDROLASE SUPERFAMILY PROTEIN C4A8.06C"/>
    <property type="match status" value="1"/>
</dbReference>
<dbReference type="Gene3D" id="3.40.50.1820">
    <property type="entry name" value="alpha/beta hydrolase"/>
    <property type="match status" value="1"/>
</dbReference>
<dbReference type="EMBL" id="JADPUN010000055">
    <property type="protein sequence ID" value="MBF9128070.1"/>
    <property type="molecule type" value="Genomic_DNA"/>
</dbReference>
<dbReference type="InterPro" id="IPR029058">
    <property type="entry name" value="AB_hydrolase_fold"/>
</dbReference>
<feature type="domain" description="Alpha/beta hydrolase fold-3" evidence="2">
    <location>
        <begin position="41"/>
        <end position="246"/>
    </location>
</feature>
<dbReference type="RefSeq" id="WP_196199735.1">
    <property type="nucleotide sequence ID" value="NZ_JADPUN010000055.1"/>
</dbReference>
<dbReference type="InterPro" id="IPR013094">
    <property type="entry name" value="AB_hydrolase_3"/>
</dbReference>
<evidence type="ECO:0000259" key="2">
    <source>
        <dbReference type="Pfam" id="PF07859"/>
    </source>
</evidence>
<name>A0ABS0GPH9_9ACTN</name>
<proteinExistence type="predicted"/>
<organism evidence="3 4">
    <name type="scientific">Plantactinospora alkalitolerans</name>
    <dbReference type="NCBI Taxonomy" id="2789879"/>
    <lineage>
        <taxon>Bacteria</taxon>
        <taxon>Bacillati</taxon>
        <taxon>Actinomycetota</taxon>
        <taxon>Actinomycetes</taxon>
        <taxon>Micromonosporales</taxon>
        <taxon>Micromonosporaceae</taxon>
        <taxon>Plantactinospora</taxon>
    </lineage>
</organism>
<sequence>MAEATVVGRAAWMRLRGPAGPLRARVHWPVRRSGGPAPALLVFFHASGFVPGSVDSAEALCRELCSRTGVVVLSASYRTAPPHPYPAGFHDAANTLEWAADHATEIDADPARLLVAGEGAGGNLAAAVALHARDRGWPSLTRQVLVSPNLDARQNTRSYADHAHAAPNSAARMRWYYDHYLPGGPASADPYASPLSAPSVAAVAPATIVTVERDPLRDDGRRYAARLRRAGVPVRELRYVDLAHGALARLGDSAADRMLADLVRTLREGAGPDPA</sequence>
<accession>A0ABS0GPH9</accession>
<reference evidence="3 4" key="1">
    <citation type="submission" date="2020-11" db="EMBL/GenBank/DDBJ databases">
        <title>A novel isolate from a Black sea contaminated sediment with potential to produce alkanes: Plantactinospora alkalitolerans sp. nov.</title>
        <authorList>
            <person name="Carro L."/>
            <person name="Veyisoglu A."/>
            <person name="Guven K."/>
            <person name="Schumann P."/>
            <person name="Klenk H.-P."/>
            <person name="Sahin N."/>
        </authorList>
    </citation>
    <scope>NUCLEOTIDE SEQUENCE [LARGE SCALE GENOMIC DNA]</scope>
    <source>
        <strain evidence="3 4">S1510</strain>
    </source>
</reference>
<evidence type="ECO:0000313" key="3">
    <source>
        <dbReference type="EMBL" id="MBF9128070.1"/>
    </source>
</evidence>